<protein>
    <submittedName>
        <fullName evidence="1">Uncharacterized protein</fullName>
    </submittedName>
</protein>
<accession>A0A6G1JZV1</accession>
<sequence length="123" mass="13540">MCGLKKESSPPTKITWRTGFDVAKALETKLPLPLPLPLPRDTKEENIRAALILCCCVSLLLKYAHGAARRTNNQADMLAMGPGAKRTLGGGGEKDYNTETEVLMAGDMLFYFTRIDRIGSIKR</sequence>
<evidence type="ECO:0000313" key="1">
    <source>
        <dbReference type="EMBL" id="KAF2706134.1"/>
    </source>
</evidence>
<dbReference type="Proteomes" id="UP000799428">
    <property type="component" value="Unassembled WGS sequence"/>
</dbReference>
<reference evidence="1" key="1">
    <citation type="journal article" date="2020" name="Stud. Mycol.">
        <title>101 Dothideomycetes genomes: a test case for predicting lifestyles and emergence of pathogens.</title>
        <authorList>
            <person name="Haridas S."/>
            <person name="Albert R."/>
            <person name="Binder M."/>
            <person name="Bloem J."/>
            <person name="Labutti K."/>
            <person name="Salamov A."/>
            <person name="Andreopoulos B."/>
            <person name="Baker S."/>
            <person name="Barry K."/>
            <person name="Bills G."/>
            <person name="Bluhm B."/>
            <person name="Cannon C."/>
            <person name="Castanera R."/>
            <person name="Culley D."/>
            <person name="Daum C."/>
            <person name="Ezra D."/>
            <person name="Gonzalez J."/>
            <person name="Henrissat B."/>
            <person name="Kuo A."/>
            <person name="Liang C."/>
            <person name="Lipzen A."/>
            <person name="Lutzoni F."/>
            <person name="Magnuson J."/>
            <person name="Mondo S."/>
            <person name="Nolan M."/>
            <person name="Ohm R."/>
            <person name="Pangilinan J."/>
            <person name="Park H.-J."/>
            <person name="Ramirez L."/>
            <person name="Alfaro M."/>
            <person name="Sun H."/>
            <person name="Tritt A."/>
            <person name="Yoshinaga Y."/>
            <person name="Zwiers L.-H."/>
            <person name="Turgeon B."/>
            <person name="Goodwin S."/>
            <person name="Spatafora J."/>
            <person name="Crous P."/>
            <person name="Grigoriev I."/>
        </authorList>
    </citation>
    <scope>NUCLEOTIDE SEQUENCE</scope>
    <source>
        <strain evidence="1">CBS 279.74</strain>
    </source>
</reference>
<organism evidence="1 2">
    <name type="scientific">Pleomassaria siparia CBS 279.74</name>
    <dbReference type="NCBI Taxonomy" id="1314801"/>
    <lineage>
        <taxon>Eukaryota</taxon>
        <taxon>Fungi</taxon>
        <taxon>Dikarya</taxon>
        <taxon>Ascomycota</taxon>
        <taxon>Pezizomycotina</taxon>
        <taxon>Dothideomycetes</taxon>
        <taxon>Pleosporomycetidae</taxon>
        <taxon>Pleosporales</taxon>
        <taxon>Pleomassariaceae</taxon>
        <taxon>Pleomassaria</taxon>
    </lineage>
</organism>
<proteinExistence type="predicted"/>
<dbReference type="AlphaFoldDB" id="A0A6G1JZV1"/>
<keyword evidence="2" id="KW-1185">Reference proteome</keyword>
<evidence type="ECO:0000313" key="2">
    <source>
        <dbReference type="Proteomes" id="UP000799428"/>
    </source>
</evidence>
<name>A0A6G1JZV1_9PLEO</name>
<dbReference type="EMBL" id="MU005776">
    <property type="protein sequence ID" value="KAF2706134.1"/>
    <property type="molecule type" value="Genomic_DNA"/>
</dbReference>
<gene>
    <name evidence="1" type="ORF">K504DRAFT_74345</name>
</gene>